<sequence>MIRRAKKRRQKAATDEELGFGQHLNTQPDLAQLPKTYDGIQVLRSPPTQPVDEPKISGNIRKPIPLPLLTVSSPEELISKPRRVPVPRLPPISSSPRVIGIPPSPRLVGLPPSPQPPTSPRTPRPSLKSQDLSEPVRSSPRGLHSPLTPAIDGGHALEVPLSAGGLERMITRMEKELREDT</sequence>
<name>A0A8H5HMR0_9AGAR</name>
<evidence type="ECO:0000256" key="1">
    <source>
        <dbReference type="SAM" id="MobiDB-lite"/>
    </source>
</evidence>
<accession>A0A8H5HMR0</accession>
<feature type="compositionally biased region" description="Basic residues" evidence="1">
    <location>
        <begin position="1"/>
        <end position="11"/>
    </location>
</feature>
<keyword evidence="3" id="KW-1185">Reference proteome</keyword>
<dbReference type="EMBL" id="JAACJP010000003">
    <property type="protein sequence ID" value="KAF5385954.1"/>
    <property type="molecule type" value="Genomic_DNA"/>
</dbReference>
<dbReference type="AlphaFoldDB" id="A0A8H5HMR0"/>
<evidence type="ECO:0000313" key="2">
    <source>
        <dbReference type="EMBL" id="KAF5385954.1"/>
    </source>
</evidence>
<dbReference type="OrthoDB" id="1924260at2759"/>
<comment type="caution">
    <text evidence="2">The sequence shown here is derived from an EMBL/GenBank/DDBJ whole genome shotgun (WGS) entry which is preliminary data.</text>
</comment>
<proteinExistence type="predicted"/>
<organism evidence="2 3">
    <name type="scientific">Tricholomella constricta</name>
    <dbReference type="NCBI Taxonomy" id="117010"/>
    <lineage>
        <taxon>Eukaryota</taxon>
        <taxon>Fungi</taxon>
        <taxon>Dikarya</taxon>
        <taxon>Basidiomycota</taxon>
        <taxon>Agaricomycotina</taxon>
        <taxon>Agaricomycetes</taxon>
        <taxon>Agaricomycetidae</taxon>
        <taxon>Agaricales</taxon>
        <taxon>Tricholomatineae</taxon>
        <taxon>Lyophyllaceae</taxon>
        <taxon>Tricholomella</taxon>
    </lineage>
</organism>
<feature type="compositionally biased region" description="Pro residues" evidence="1">
    <location>
        <begin position="111"/>
        <end position="123"/>
    </location>
</feature>
<reference evidence="2 3" key="1">
    <citation type="journal article" date="2020" name="ISME J.">
        <title>Uncovering the hidden diversity of litter-decomposition mechanisms in mushroom-forming fungi.</title>
        <authorList>
            <person name="Floudas D."/>
            <person name="Bentzer J."/>
            <person name="Ahren D."/>
            <person name="Johansson T."/>
            <person name="Persson P."/>
            <person name="Tunlid A."/>
        </authorList>
    </citation>
    <scope>NUCLEOTIDE SEQUENCE [LARGE SCALE GENOMIC DNA]</scope>
    <source>
        <strain evidence="2 3">CBS 661.87</strain>
    </source>
</reference>
<feature type="compositionally biased region" description="Basic and acidic residues" evidence="1">
    <location>
        <begin position="169"/>
        <end position="181"/>
    </location>
</feature>
<dbReference type="Proteomes" id="UP000565441">
    <property type="component" value="Unassembled WGS sequence"/>
</dbReference>
<gene>
    <name evidence="2" type="ORF">D9615_002344</name>
</gene>
<evidence type="ECO:0000313" key="3">
    <source>
        <dbReference type="Proteomes" id="UP000565441"/>
    </source>
</evidence>
<feature type="region of interest" description="Disordered" evidence="1">
    <location>
        <begin position="1"/>
        <end position="181"/>
    </location>
</feature>
<protein>
    <submittedName>
        <fullName evidence="2">Uncharacterized protein</fullName>
    </submittedName>
</protein>